<gene>
    <name evidence="1" type="primary">Necator_chrIII.g11308</name>
    <name evidence="1" type="ORF">RB195_010543</name>
</gene>
<evidence type="ECO:0000313" key="2">
    <source>
        <dbReference type="Proteomes" id="UP001303046"/>
    </source>
</evidence>
<sequence length="138" mass="15874">MLRIAKEISESETASFCIYEDRSCKYDHQPSHRTVCVQTEISCDDVLLSTELAILCDDSQKCGGSNEVLFWRAVATQRANELDVLRENVEKIRTMTQQNLMEKKALDEKHDTLYSQLEEVLQIPDVQTTQETCERDPT</sequence>
<organism evidence="1 2">
    <name type="scientific">Necator americanus</name>
    <name type="common">Human hookworm</name>
    <dbReference type="NCBI Taxonomy" id="51031"/>
    <lineage>
        <taxon>Eukaryota</taxon>
        <taxon>Metazoa</taxon>
        <taxon>Ecdysozoa</taxon>
        <taxon>Nematoda</taxon>
        <taxon>Chromadorea</taxon>
        <taxon>Rhabditida</taxon>
        <taxon>Rhabditina</taxon>
        <taxon>Rhabditomorpha</taxon>
        <taxon>Strongyloidea</taxon>
        <taxon>Ancylostomatidae</taxon>
        <taxon>Bunostominae</taxon>
        <taxon>Necator</taxon>
    </lineage>
</organism>
<accession>A0ABR1CYU5</accession>
<comment type="caution">
    <text evidence="1">The sequence shown here is derived from an EMBL/GenBank/DDBJ whole genome shotgun (WGS) entry which is preliminary data.</text>
</comment>
<dbReference type="Proteomes" id="UP001303046">
    <property type="component" value="Unassembled WGS sequence"/>
</dbReference>
<dbReference type="EMBL" id="JAVFWL010000003">
    <property type="protein sequence ID" value="KAK6743345.1"/>
    <property type="molecule type" value="Genomic_DNA"/>
</dbReference>
<dbReference type="CTD" id="25348938"/>
<keyword evidence="2" id="KW-1185">Reference proteome</keyword>
<protein>
    <submittedName>
        <fullName evidence="1">Uncharacterized protein</fullName>
    </submittedName>
</protein>
<name>A0ABR1CYU5_NECAM</name>
<evidence type="ECO:0000313" key="1">
    <source>
        <dbReference type="EMBL" id="KAK6743345.1"/>
    </source>
</evidence>
<reference evidence="1 2" key="1">
    <citation type="submission" date="2023-08" db="EMBL/GenBank/DDBJ databases">
        <title>A Necator americanus chromosomal reference genome.</title>
        <authorList>
            <person name="Ilik V."/>
            <person name="Petrzelkova K.J."/>
            <person name="Pardy F."/>
            <person name="Fuh T."/>
            <person name="Niatou-Singa F.S."/>
            <person name="Gouil Q."/>
            <person name="Baker L."/>
            <person name="Ritchie M.E."/>
            <person name="Jex A.R."/>
            <person name="Gazzola D."/>
            <person name="Li H."/>
            <person name="Toshio Fujiwara R."/>
            <person name="Zhan B."/>
            <person name="Aroian R.V."/>
            <person name="Pafco B."/>
            <person name="Schwarz E.M."/>
        </authorList>
    </citation>
    <scope>NUCLEOTIDE SEQUENCE [LARGE SCALE GENOMIC DNA]</scope>
    <source>
        <strain evidence="1 2">Aroian</strain>
        <tissue evidence="1">Whole animal</tissue>
    </source>
</reference>
<dbReference type="KEGG" id="nai:NECAME_08909"/>
<proteinExistence type="predicted"/>